<dbReference type="EMBL" id="CAEZSO010000148">
    <property type="protein sequence ID" value="CAB4546916.1"/>
    <property type="molecule type" value="Genomic_DNA"/>
</dbReference>
<feature type="region of interest" description="Disordered" evidence="1">
    <location>
        <begin position="1"/>
        <end position="30"/>
    </location>
</feature>
<dbReference type="Pfam" id="PF12502">
    <property type="entry name" value="DUF3710"/>
    <property type="match status" value="1"/>
</dbReference>
<name>A0A6J6C6R6_9ZZZZ</name>
<accession>A0A6J6C6R6</accession>
<gene>
    <name evidence="2" type="ORF">UFOPK1446_00774</name>
</gene>
<sequence length="193" mass="21118">MKKALAHQDPEQVKVGPWDSNDPDRSEPPQGWTAIDLGALIVHIPNDVELRMEVREEDNAVLGIEIEAKDLVMQLMAYAGPRSSDMWDEVRGEIAQSITAEGGTFSDRQVGTRTHLIAVLKDGSKSINARFMGYDGPRWFVRAVISGARAHDDSAIGGLQDIVNNVVVVRDDLARPMQEPLNLSLPSGPAQVL</sequence>
<dbReference type="InterPro" id="IPR022183">
    <property type="entry name" value="DUF3710"/>
</dbReference>
<evidence type="ECO:0000313" key="2">
    <source>
        <dbReference type="EMBL" id="CAB4546916.1"/>
    </source>
</evidence>
<evidence type="ECO:0000256" key="1">
    <source>
        <dbReference type="SAM" id="MobiDB-lite"/>
    </source>
</evidence>
<reference evidence="2" key="1">
    <citation type="submission" date="2020-05" db="EMBL/GenBank/DDBJ databases">
        <authorList>
            <person name="Chiriac C."/>
            <person name="Salcher M."/>
            <person name="Ghai R."/>
            <person name="Kavagutti S V."/>
        </authorList>
    </citation>
    <scope>NUCLEOTIDE SEQUENCE</scope>
</reference>
<organism evidence="2">
    <name type="scientific">freshwater metagenome</name>
    <dbReference type="NCBI Taxonomy" id="449393"/>
    <lineage>
        <taxon>unclassified sequences</taxon>
        <taxon>metagenomes</taxon>
        <taxon>ecological metagenomes</taxon>
    </lineage>
</organism>
<protein>
    <submittedName>
        <fullName evidence="2">Unannotated protein</fullName>
    </submittedName>
</protein>
<feature type="compositionally biased region" description="Basic and acidic residues" evidence="1">
    <location>
        <begin position="1"/>
        <end position="12"/>
    </location>
</feature>
<proteinExistence type="predicted"/>
<dbReference type="AlphaFoldDB" id="A0A6J6C6R6"/>